<feature type="compositionally biased region" description="Basic and acidic residues" evidence="6">
    <location>
        <begin position="1136"/>
        <end position="1153"/>
    </location>
</feature>
<feature type="compositionally biased region" description="Basic and acidic residues" evidence="6">
    <location>
        <begin position="1586"/>
        <end position="1601"/>
    </location>
</feature>
<feature type="region of interest" description="Disordered" evidence="6">
    <location>
        <begin position="913"/>
        <end position="1200"/>
    </location>
</feature>
<keyword evidence="4" id="KW-0805">Transcription regulation</keyword>
<feature type="compositionally biased region" description="Basic and acidic residues" evidence="6">
    <location>
        <begin position="1566"/>
        <end position="1579"/>
    </location>
</feature>
<feature type="domain" description="AIPP2-like SPOC-like" evidence="7">
    <location>
        <begin position="732"/>
        <end position="863"/>
    </location>
</feature>
<evidence type="ECO:0000256" key="3">
    <source>
        <dbReference type="ARBA" id="ARBA00022833"/>
    </source>
</evidence>
<feature type="compositionally biased region" description="Basic and acidic residues" evidence="6">
    <location>
        <begin position="470"/>
        <end position="483"/>
    </location>
</feature>
<feature type="compositionally biased region" description="Low complexity" evidence="6">
    <location>
        <begin position="567"/>
        <end position="584"/>
    </location>
</feature>
<feature type="compositionally biased region" description="Low complexity" evidence="6">
    <location>
        <begin position="411"/>
        <end position="426"/>
    </location>
</feature>
<evidence type="ECO:0000256" key="1">
    <source>
        <dbReference type="ARBA" id="ARBA00022723"/>
    </source>
</evidence>
<feature type="compositionally biased region" description="Low complexity" evidence="6">
    <location>
        <begin position="1158"/>
        <end position="1175"/>
    </location>
</feature>
<feature type="compositionally biased region" description="Polar residues" evidence="6">
    <location>
        <begin position="166"/>
        <end position="175"/>
    </location>
</feature>
<protein>
    <recommendedName>
        <fullName evidence="7">AIPP2-like SPOC-like domain-containing protein</fullName>
    </recommendedName>
</protein>
<dbReference type="GO" id="GO:0034244">
    <property type="term" value="P:negative regulation of transcription elongation by RNA polymerase II"/>
    <property type="evidence" value="ECO:0007669"/>
    <property type="project" value="InterPro"/>
</dbReference>
<feature type="region of interest" description="Disordered" evidence="6">
    <location>
        <begin position="275"/>
        <end position="606"/>
    </location>
</feature>
<feature type="domain" description="AIPP2-like SPOC-like" evidence="7">
    <location>
        <begin position="1323"/>
        <end position="1454"/>
    </location>
</feature>
<dbReference type="GO" id="GO:0140566">
    <property type="term" value="F:histone reader activity"/>
    <property type="evidence" value="ECO:0007669"/>
    <property type="project" value="InterPro"/>
</dbReference>
<feature type="compositionally biased region" description="Basic and acidic residues" evidence="6">
    <location>
        <begin position="437"/>
        <end position="452"/>
    </location>
</feature>
<dbReference type="PANTHER" id="PTHR33304:SF9">
    <property type="entry name" value="RING_FYVE_PHD ZINC FINGER SUPERFAMILY PROTEIN"/>
    <property type="match status" value="1"/>
</dbReference>
<feature type="compositionally biased region" description="Basic and acidic residues" evidence="6">
    <location>
        <begin position="1518"/>
        <end position="1543"/>
    </location>
</feature>
<feature type="compositionally biased region" description="Polar residues" evidence="6">
    <location>
        <begin position="338"/>
        <end position="355"/>
    </location>
</feature>
<feature type="compositionally biased region" description="Polar residues" evidence="6">
    <location>
        <begin position="1077"/>
        <end position="1086"/>
    </location>
</feature>
<dbReference type="InterPro" id="IPR056280">
    <property type="entry name" value="AIPP2-like_SPOC"/>
</dbReference>
<keyword evidence="2" id="KW-0863">Zinc-finger</keyword>
<dbReference type="SUPFAM" id="SSF57903">
    <property type="entry name" value="FYVE/PHD zinc finger"/>
    <property type="match status" value="1"/>
</dbReference>
<dbReference type="InterPro" id="IPR011011">
    <property type="entry name" value="Znf_FYVE_PHD"/>
</dbReference>
<feature type="region of interest" description="Disordered" evidence="6">
    <location>
        <begin position="157"/>
        <end position="204"/>
    </location>
</feature>
<feature type="compositionally biased region" description="Basic and acidic residues" evidence="6">
    <location>
        <begin position="289"/>
        <end position="301"/>
    </location>
</feature>
<comment type="caution">
    <text evidence="8">The sequence shown here is derived from an EMBL/GenBank/DDBJ whole genome shotgun (WGS) entry which is preliminary data.</text>
</comment>
<feature type="compositionally biased region" description="Basic and acidic residues" evidence="6">
    <location>
        <begin position="46"/>
        <end position="55"/>
    </location>
</feature>
<feature type="compositionally biased region" description="Basic and acidic residues" evidence="6">
    <location>
        <begin position="324"/>
        <end position="333"/>
    </location>
</feature>
<feature type="compositionally biased region" description="Basic and acidic residues" evidence="6">
    <location>
        <begin position="981"/>
        <end position="994"/>
    </location>
</feature>
<dbReference type="Gene3D" id="3.30.40.10">
    <property type="entry name" value="Zinc/RING finger domain, C3HC4 (zinc finger)"/>
    <property type="match status" value="1"/>
</dbReference>
<feature type="compositionally biased region" description="Polar residues" evidence="6">
    <location>
        <begin position="486"/>
        <end position="495"/>
    </location>
</feature>
<evidence type="ECO:0000256" key="4">
    <source>
        <dbReference type="ARBA" id="ARBA00023015"/>
    </source>
</evidence>
<feature type="compositionally biased region" description="Polar residues" evidence="6">
    <location>
        <begin position="1048"/>
        <end position="1060"/>
    </location>
</feature>
<accession>A0A8S9G0V5</accession>
<evidence type="ECO:0000313" key="9">
    <source>
        <dbReference type="Proteomes" id="UP000712281"/>
    </source>
</evidence>
<keyword evidence="1" id="KW-0479">Metal-binding</keyword>
<feature type="region of interest" description="Disordered" evidence="6">
    <location>
        <begin position="1464"/>
        <end position="1629"/>
    </location>
</feature>
<dbReference type="Proteomes" id="UP000712281">
    <property type="component" value="Unassembled WGS sequence"/>
</dbReference>
<feature type="compositionally biased region" description="Polar residues" evidence="6">
    <location>
        <begin position="505"/>
        <end position="515"/>
    </location>
</feature>
<evidence type="ECO:0000256" key="2">
    <source>
        <dbReference type="ARBA" id="ARBA00022771"/>
    </source>
</evidence>
<keyword evidence="3" id="KW-0862">Zinc</keyword>
<keyword evidence="5" id="KW-0804">Transcription</keyword>
<dbReference type="EMBL" id="QGKW02002228">
    <property type="protein sequence ID" value="KAF2536772.1"/>
    <property type="molecule type" value="Genomic_DNA"/>
</dbReference>
<feature type="compositionally biased region" description="Polar residues" evidence="6">
    <location>
        <begin position="79"/>
        <end position="100"/>
    </location>
</feature>
<gene>
    <name evidence="8" type="ORF">F2Q68_00022639</name>
</gene>
<dbReference type="InterPro" id="IPR049914">
    <property type="entry name" value="PHD1-3/5-6"/>
</dbReference>
<evidence type="ECO:0000256" key="6">
    <source>
        <dbReference type="SAM" id="MobiDB-lite"/>
    </source>
</evidence>
<feature type="compositionally biased region" description="Basic and acidic residues" evidence="6">
    <location>
        <begin position="1061"/>
        <end position="1074"/>
    </location>
</feature>
<feature type="compositionally biased region" description="Polar residues" evidence="6">
    <location>
        <begin position="585"/>
        <end position="603"/>
    </location>
</feature>
<feature type="compositionally biased region" description="Basic and acidic residues" evidence="6">
    <location>
        <begin position="913"/>
        <end position="923"/>
    </location>
</feature>
<dbReference type="PANTHER" id="PTHR33304">
    <property type="match status" value="1"/>
</dbReference>
<organism evidence="8 9">
    <name type="scientific">Brassica cretica</name>
    <name type="common">Mustard</name>
    <dbReference type="NCBI Taxonomy" id="69181"/>
    <lineage>
        <taxon>Eukaryota</taxon>
        <taxon>Viridiplantae</taxon>
        <taxon>Streptophyta</taxon>
        <taxon>Embryophyta</taxon>
        <taxon>Tracheophyta</taxon>
        <taxon>Spermatophyta</taxon>
        <taxon>Magnoliopsida</taxon>
        <taxon>eudicotyledons</taxon>
        <taxon>Gunneridae</taxon>
        <taxon>Pentapetalae</taxon>
        <taxon>rosids</taxon>
        <taxon>malvids</taxon>
        <taxon>Brassicales</taxon>
        <taxon>Brassicaceae</taxon>
        <taxon>Brassiceae</taxon>
        <taxon>Brassica</taxon>
    </lineage>
</organism>
<evidence type="ECO:0000256" key="5">
    <source>
        <dbReference type="ARBA" id="ARBA00023163"/>
    </source>
</evidence>
<feature type="compositionally biased region" description="Polar residues" evidence="6">
    <location>
        <begin position="1096"/>
        <end position="1106"/>
    </location>
</feature>
<name>A0A8S9G0V5_BRACR</name>
<feature type="region of interest" description="Disordered" evidence="6">
    <location>
        <begin position="1"/>
        <end position="63"/>
    </location>
</feature>
<dbReference type="GO" id="GO:0008270">
    <property type="term" value="F:zinc ion binding"/>
    <property type="evidence" value="ECO:0007669"/>
    <property type="project" value="UniProtKB-KW"/>
</dbReference>
<evidence type="ECO:0000313" key="8">
    <source>
        <dbReference type="EMBL" id="KAF2536772.1"/>
    </source>
</evidence>
<proteinExistence type="predicted"/>
<feature type="compositionally biased region" description="Polar residues" evidence="6">
    <location>
        <begin position="1620"/>
        <end position="1629"/>
    </location>
</feature>
<feature type="compositionally biased region" description="Polar residues" evidence="6">
    <location>
        <begin position="1176"/>
        <end position="1194"/>
    </location>
</feature>
<feature type="compositionally biased region" description="Polar residues" evidence="6">
    <location>
        <begin position="457"/>
        <end position="469"/>
    </location>
</feature>
<feature type="region of interest" description="Disordered" evidence="6">
    <location>
        <begin position="79"/>
        <end position="140"/>
    </location>
</feature>
<sequence>MQADRRAGKRSINRRGASNADSGTCNVCSAPCSSCMHRNVGVTGSKSDESSDENGHGVAGSQCSVNEDSLLTSVVVNSRNGSKKTASEASNFVCSSNDAISENAESRETIGRSGKSDGSGVVALTSKTSSSGSRMKHKVSASVDVLDQTDCVEGQQDEINNKEQSVEGSTPSGQKGKNGKSSRSDSKSDESVSSVMSESESDDAEVEHDVKVCDICGDAGCEDLLAICTGCSDGAEHTYCMRVMLNEVPEGDWLCEECEEAEKQKQEAKRKIETEIIHSPQSSGKRHADKIEAAPDAKRQAVEGSTGSPKKSILPRIGPLSRETSLKGLDRPRGKLSHQASFSDTTEGARSTGLQLQPPKGAFLKSSSFNSSSSKPKVQLMDDVILPKKKTGKEYTPVDIKEGGLGIVSKSMSSRTTDTGSSSGNDSEAKILASKVHSQEGKSSKQLKDRSAEANASAASTDQTLTPRSSTRDLKGLQSDGKRGSLTKQVSNLNRNRLENPIASGGNSREQSVSQADCKDELTSTSCAGEGVPSNGNVASQDGLPRSREFKEVVKKSKEALGKRQRSSLLSGGKGLSSSQKGGQTAESSDTLGVSESDPSTTKIVREDINKGNRLRAAVDAALRKKPSFSKNRVLEQCDAALASNVHPDKTLRDQLPSKMHTTSWPAPDPYKQTIVTNGKQLVPSGADAMPLRSVELEVSTPSVKPVMRDWPIVSPLAPLRNSAIPDHESIWQGNLEVRKARDQSAMHSGMQAHLSTLASPKVAEVVNKFPEKFSLCEVPRLSTWPAQFQDIGTKEDHIALFFFAKDVESYERNYKPLVDNMMKKDLALKGNLDNVEILIFASNQLPPNCQRWNMLYFLWGVFRGRKEISTVNPQKNPSLPASNVLPCDQDPNSLCQTSSPSKDLVKAYSLRESPHNRNETQNRTDVSSHQNPSDKESSIERSSNTKEEIARKEEEPGANHISRQDNGSNSGDSLVKKVQQHIEDQESGGRKDVPMTVPDSEIPPHGQDNPLEKDLNNSQASHRKRPLWEVTRPATVNQKVELKANASAASTDQTLTPRSSTRDLKGLQSDGKRGSLTKQVSNLNRNRLENPIASGGNSREQSVSQADCKDELTSTSCAGEGVPSNGNVASQDGLPRSREFKEVVKKSKEALGKRQRSSLLSGGKGLSSSQKGGQTAESSDTLGVSDSDPSTTKIVREDINKGNRLRAAVDAALRKKPSFSKNRVLEQCDAALASNVHPDKTLRDQLPSKMHTTSWPAPDPYKQTIVTNGKQLVPSGADAMPPRSVEPEVNTPSVKPVMRDWPIVSALAPLRNSAIPDHESIWQGNLEVRKARDQSAMHSGMQAHLSTLASPKVAEVVNKFPEKFSLSEVPRLSTWPAQFQDIGTKEDHIALFFFAKDIESYERNYKPLVDNMMKKDLALKGNLDNVELLIFASNQLPPNCQRWNMLYFLWGVFRGRKDISTVNPQKPSLPAANVWPRDQDRNDLCQTSSPSKHLEKVSPHNIIETQNRTDVCSYENPSDRESSIEKSSNTKEDIAGKEEEPGANHIACQANGSNSGDGLVKKVQQHTEEQESGGRKDVPMTVIDSEIRPHGQDNPLEKDLNCSQASHRKRPLWEVTRPATVNQKVELK</sequence>
<reference evidence="8" key="1">
    <citation type="submission" date="2019-12" db="EMBL/GenBank/DDBJ databases">
        <title>Genome sequencing and annotation of Brassica cretica.</title>
        <authorList>
            <person name="Studholme D.J."/>
            <person name="Sarris P.F."/>
        </authorList>
    </citation>
    <scope>NUCLEOTIDE SEQUENCE</scope>
    <source>
        <strain evidence="8">PFS-001/15</strain>
        <tissue evidence="8">Leaf</tissue>
    </source>
</reference>
<dbReference type="InterPro" id="IPR013083">
    <property type="entry name" value="Znf_RING/FYVE/PHD"/>
</dbReference>
<evidence type="ECO:0000259" key="7">
    <source>
        <dbReference type="Pfam" id="PF23121"/>
    </source>
</evidence>
<feature type="compositionally biased region" description="Basic and acidic residues" evidence="6">
    <location>
        <begin position="933"/>
        <end position="958"/>
    </location>
</feature>
<dbReference type="Pfam" id="PF23121">
    <property type="entry name" value="SPOC_AIPP2"/>
    <property type="match status" value="2"/>
</dbReference>
<feature type="compositionally biased region" description="Basic and acidic residues" evidence="6">
    <location>
        <begin position="545"/>
        <end position="562"/>
    </location>
</feature>